<evidence type="ECO:0000256" key="1">
    <source>
        <dbReference type="ARBA" id="ARBA00022729"/>
    </source>
</evidence>
<evidence type="ECO:0000256" key="3">
    <source>
        <dbReference type="SAM" id="MobiDB-lite"/>
    </source>
</evidence>
<evidence type="ECO:0000313" key="7">
    <source>
        <dbReference type="EMBL" id="SDH92989.1"/>
    </source>
</evidence>
<keyword evidence="1 4" id="KW-0732">Signal</keyword>
<evidence type="ECO:0000259" key="6">
    <source>
        <dbReference type="Pfam" id="PF24568"/>
    </source>
</evidence>
<feature type="domain" description="Peptidoglycan hydrolase PcsB coiled-coil" evidence="6">
    <location>
        <begin position="116"/>
        <end position="178"/>
    </location>
</feature>
<feature type="domain" description="M23ase beta-sheet core" evidence="5">
    <location>
        <begin position="347"/>
        <end position="442"/>
    </location>
</feature>
<keyword evidence="2" id="KW-0175">Coiled coil</keyword>
<evidence type="ECO:0000256" key="4">
    <source>
        <dbReference type="SAM" id="SignalP"/>
    </source>
</evidence>
<dbReference type="InterPro" id="IPR057309">
    <property type="entry name" value="PcsB_CC"/>
</dbReference>
<sequence>MKKKITMFLVTTLLTASVPVFAVNTGDIKDQVNDNNEKIDVLEQEKSDLQKNKKVINSELNSILEEIKNTSNSITNLNSSIQSKEENIRIKTDEIAEMILKIQEIEADIVVQKERISEQEEELRKQEELLASRVRAAYKSNSVNNIIFTLIESTSIVDFTERLSFIERMVSKDHEIMELIDSIISTLEVEREKLEASQNAASEIKLSLEQDRVTLEDEKSSLERQKATLERELDNQKSLEVEKKALLDGLSAEERRIANDIGDIMEENAALEAEIQKLIREAQETARREEEARRAAEEAKKQEESQNGGSVSVPEAPKPSTGYIRPVNGRITSPYGYRVHPVYGDRRFHTGVDYAAGYGVPVVSTKSGTVILAKYHASYGNYMIVDHGDGIASLYAHLSGFAASYGQKVSQGQTIGYIGSTGTSTGPHLHFEIRVNGVHRNPSDYVK</sequence>
<accession>A0A1G8GF26</accession>
<feature type="region of interest" description="Disordered" evidence="3">
    <location>
        <begin position="286"/>
        <end position="327"/>
    </location>
</feature>
<gene>
    <name evidence="7" type="ORF">SAMN05421804_101241</name>
</gene>
<reference evidence="7 8" key="1">
    <citation type="submission" date="2016-10" db="EMBL/GenBank/DDBJ databases">
        <authorList>
            <person name="de Groot N.N."/>
        </authorList>
    </citation>
    <scope>NUCLEOTIDE SEQUENCE [LARGE SCALE GENOMIC DNA]</scope>
    <source>
        <strain evidence="7 8">CGMCC 1.5058</strain>
    </source>
</reference>
<keyword evidence="7" id="KW-0378">Hydrolase</keyword>
<dbReference type="PANTHER" id="PTHR21666:SF270">
    <property type="entry name" value="MUREIN HYDROLASE ACTIVATOR ENVC"/>
    <property type="match status" value="1"/>
</dbReference>
<dbReference type="Gene3D" id="2.70.70.10">
    <property type="entry name" value="Glucose Permease (Domain IIA)"/>
    <property type="match status" value="1"/>
</dbReference>
<dbReference type="PANTHER" id="PTHR21666">
    <property type="entry name" value="PEPTIDASE-RELATED"/>
    <property type="match status" value="1"/>
</dbReference>
<feature type="signal peptide" evidence="4">
    <location>
        <begin position="1"/>
        <end position="22"/>
    </location>
</feature>
<protein>
    <submittedName>
        <fullName evidence="7">Septal ring factor EnvC, activator of murein hydrolases AmiA and AmiB</fullName>
    </submittedName>
</protein>
<feature type="coiled-coil region" evidence="2">
    <location>
        <begin position="32"/>
        <end position="129"/>
    </location>
</feature>
<feature type="compositionally biased region" description="Basic and acidic residues" evidence="3">
    <location>
        <begin position="286"/>
        <end position="304"/>
    </location>
</feature>
<dbReference type="Gene3D" id="6.10.250.3150">
    <property type="match status" value="1"/>
</dbReference>
<dbReference type="RefSeq" id="WP_051651418.1">
    <property type="nucleotide sequence ID" value="NZ_FNDZ01000001.1"/>
</dbReference>
<dbReference type="InterPro" id="IPR011055">
    <property type="entry name" value="Dup_hybrid_motif"/>
</dbReference>
<dbReference type="SUPFAM" id="SSF51261">
    <property type="entry name" value="Duplicated hybrid motif"/>
    <property type="match status" value="1"/>
</dbReference>
<dbReference type="Pfam" id="PF01551">
    <property type="entry name" value="Peptidase_M23"/>
    <property type="match status" value="1"/>
</dbReference>
<dbReference type="AlphaFoldDB" id="A0A1G8GF26"/>
<dbReference type="Proteomes" id="UP000183255">
    <property type="component" value="Unassembled WGS sequence"/>
</dbReference>
<dbReference type="GO" id="GO:0004222">
    <property type="term" value="F:metalloendopeptidase activity"/>
    <property type="evidence" value="ECO:0007669"/>
    <property type="project" value="TreeGrafter"/>
</dbReference>
<proteinExistence type="predicted"/>
<feature type="chain" id="PRO_5010357112" evidence="4">
    <location>
        <begin position="23"/>
        <end position="447"/>
    </location>
</feature>
<dbReference type="EMBL" id="FNDZ01000001">
    <property type="protein sequence ID" value="SDH92989.1"/>
    <property type="molecule type" value="Genomic_DNA"/>
</dbReference>
<name>A0A1G8GF26_9CLOT</name>
<dbReference type="InterPro" id="IPR016047">
    <property type="entry name" value="M23ase_b-sheet_dom"/>
</dbReference>
<dbReference type="CDD" id="cd12797">
    <property type="entry name" value="M23_peptidase"/>
    <property type="match status" value="1"/>
</dbReference>
<dbReference type="InterPro" id="IPR050570">
    <property type="entry name" value="Cell_wall_metabolism_enzyme"/>
</dbReference>
<dbReference type="Pfam" id="PF24568">
    <property type="entry name" value="CC_PcsB"/>
    <property type="match status" value="1"/>
</dbReference>
<evidence type="ECO:0000256" key="2">
    <source>
        <dbReference type="SAM" id="Coils"/>
    </source>
</evidence>
<organism evidence="7 8">
    <name type="scientific">Proteiniclasticum ruminis</name>
    <dbReference type="NCBI Taxonomy" id="398199"/>
    <lineage>
        <taxon>Bacteria</taxon>
        <taxon>Bacillati</taxon>
        <taxon>Bacillota</taxon>
        <taxon>Clostridia</taxon>
        <taxon>Eubacteriales</taxon>
        <taxon>Clostridiaceae</taxon>
        <taxon>Proteiniclasticum</taxon>
    </lineage>
</organism>
<evidence type="ECO:0000313" key="8">
    <source>
        <dbReference type="Proteomes" id="UP000183255"/>
    </source>
</evidence>
<evidence type="ECO:0000259" key="5">
    <source>
        <dbReference type="Pfam" id="PF01551"/>
    </source>
</evidence>